<name>A0AAP9KIU0_9GAMM</name>
<dbReference type="InterPro" id="IPR013321">
    <property type="entry name" value="Arc_rbn_hlx_hlx"/>
</dbReference>
<gene>
    <name evidence="1" type="ORF">GJD93_02790</name>
</gene>
<dbReference type="GO" id="GO:0006355">
    <property type="term" value="P:regulation of DNA-templated transcription"/>
    <property type="evidence" value="ECO:0007669"/>
    <property type="project" value="InterPro"/>
</dbReference>
<evidence type="ECO:0000313" key="2">
    <source>
        <dbReference type="Proteomes" id="UP000405075"/>
    </source>
</evidence>
<dbReference type="Gene3D" id="1.10.1220.10">
    <property type="entry name" value="Met repressor-like"/>
    <property type="match status" value="1"/>
</dbReference>
<sequence length="93" mass="10073">MTTLVKKRVQYTVDQAIMESAEYIMTKVGLTPATVMSMVYAEIARTGKIPVTTQVSDEDLNTARLIAMSHNVPSVKVSNAADTAAFLEDDGGY</sequence>
<dbReference type="RefSeq" id="WP_131260606.1">
    <property type="nucleotide sequence ID" value="NZ_JACXZP010000003.1"/>
</dbReference>
<dbReference type="AlphaFoldDB" id="A0AAP9KIU0"/>
<organism evidence="1 2">
    <name type="scientific">Acinetobacter towneri</name>
    <dbReference type="NCBI Taxonomy" id="202956"/>
    <lineage>
        <taxon>Bacteria</taxon>
        <taxon>Pseudomonadati</taxon>
        <taxon>Pseudomonadota</taxon>
        <taxon>Gammaproteobacteria</taxon>
        <taxon>Moraxellales</taxon>
        <taxon>Moraxellaceae</taxon>
        <taxon>Acinetobacter</taxon>
    </lineage>
</organism>
<dbReference type="Proteomes" id="UP000405075">
    <property type="component" value="Chromosome"/>
</dbReference>
<dbReference type="EMBL" id="CP046045">
    <property type="protein sequence ID" value="QGM26685.1"/>
    <property type="molecule type" value="Genomic_DNA"/>
</dbReference>
<evidence type="ECO:0000313" key="1">
    <source>
        <dbReference type="EMBL" id="QGM26685.1"/>
    </source>
</evidence>
<reference evidence="2" key="1">
    <citation type="submission" date="2019-11" db="EMBL/GenBank/DDBJ databases">
        <title>Escherichia coli 1916D6.</title>
        <authorList>
            <person name="Yao H."/>
            <person name="Du X."/>
            <person name="Yu R."/>
            <person name="Li A."/>
        </authorList>
    </citation>
    <scope>NUCLEOTIDE SEQUENCE [LARGE SCALE GENOMIC DNA]</scope>
    <source>
        <strain evidence="2">19110F47</strain>
    </source>
</reference>
<dbReference type="InterPro" id="IPR007337">
    <property type="entry name" value="RelB/DinJ"/>
</dbReference>
<protein>
    <submittedName>
        <fullName evidence="1">Damage-inducible protein J</fullName>
    </submittedName>
</protein>
<proteinExistence type="predicted"/>
<dbReference type="Pfam" id="PF04221">
    <property type="entry name" value="RelB"/>
    <property type="match status" value="1"/>
</dbReference>
<accession>A0AAP9KIU0</accession>